<dbReference type="Gene3D" id="1.10.287.110">
    <property type="entry name" value="DnaJ domain"/>
    <property type="match status" value="1"/>
</dbReference>
<accession>A0A0D0B3B7</accession>
<protein>
    <recommendedName>
        <fullName evidence="2">J domain-containing protein</fullName>
    </recommendedName>
</protein>
<dbReference type="CDD" id="cd06257">
    <property type="entry name" value="DnaJ"/>
    <property type="match status" value="1"/>
</dbReference>
<dbReference type="HOGENOM" id="CLU_091449_0_0_1"/>
<name>A0A0D0B3B7_9AGAR</name>
<evidence type="ECO:0000313" key="3">
    <source>
        <dbReference type="EMBL" id="KIK57770.1"/>
    </source>
</evidence>
<keyword evidence="1" id="KW-0472">Membrane</keyword>
<evidence type="ECO:0000259" key="2">
    <source>
        <dbReference type="PROSITE" id="PS50076"/>
    </source>
</evidence>
<feature type="domain" description="J" evidence="2">
    <location>
        <begin position="37"/>
        <end position="111"/>
    </location>
</feature>
<evidence type="ECO:0000313" key="4">
    <source>
        <dbReference type="Proteomes" id="UP000053593"/>
    </source>
</evidence>
<dbReference type="Proteomes" id="UP000053593">
    <property type="component" value="Unassembled WGS sequence"/>
</dbReference>
<organism evidence="3 4">
    <name type="scientific">Collybiopsis luxurians FD-317 M1</name>
    <dbReference type="NCBI Taxonomy" id="944289"/>
    <lineage>
        <taxon>Eukaryota</taxon>
        <taxon>Fungi</taxon>
        <taxon>Dikarya</taxon>
        <taxon>Basidiomycota</taxon>
        <taxon>Agaricomycotina</taxon>
        <taxon>Agaricomycetes</taxon>
        <taxon>Agaricomycetidae</taxon>
        <taxon>Agaricales</taxon>
        <taxon>Marasmiineae</taxon>
        <taxon>Omphalotaceae</taxon>
        <taxon>Collybiopsis</taxon>
        <taxon>Collybiopsis luxurians</taxon>
    </lineage>
</organism>
<dbReference type="PRINTS" id="PR00625">
    <property type="entry name" value="JDOMAIN"/>
</dbReference>
<dbReference type="AlphaFoldDB" id="A0A0D0B3B7"/>
<dbReference type="SMART" id="SM00271">
    <property type="entry name" value="DnaJ"/>
    <property type="match status" value="1"/>
</dbReference>
<keyword evidence="1" id="KW-1133">Transmembrane helix</keyword>
<dbReference type="Pfam" id="PF00226">
    <property type="entry name" value="DnaJ"/>
    <property type="match status" value="1"/>
</dbReference>
<gene>
    <name evidence="3" type="ORF">GYMLUDRAFT_45961</name>
</gene>
<dbReference type="OrthoDB" id="445556at2759"/>
<dbReference type="InterPro" id="IPR036869">
    <property type="entry name" value="J_dom_sf"/>
</dbReference>
<dbReference type="EMBL" id="KN834789">
    <property type="protein sequence ID" value="KIK57770.1"/>
    <property type="molecule type" value="Genomic_DNA"/>
</dbReference>
<keyword evidence="4" id="KW-1185">Reference proteome</keyword>
<dbReference type="SUPFAM" id="SSF46565">
    <property type="entry name" value="Chaperone J-domain"/>
    <property type="match status" value="1"/>
</dbReference>
<keyword evidence="1" id="KW-0812">Transmembrane</keyword>
<evidence type="ECO:0000256" key="1">
    <source>
        <dbReference type="SAM" id="Phobius"/>
    </source>
</evidence>
<dbReference type="InterPro" id="IPR001623">
    <property type="entry name" value="DnaJ_domain"/>
</dbReference>
<dbReference type="InterPro" id="IPR050817">
    <property type="entry name" value="DjlA_DnaK_co-chaperone"/>
</dbReference>
<dbReference type="PANTHER" id="PTHR24074">
    <property type="entry name" value="CO-CHAPERONE PROTEIN DJLA"/>
    <property type="match status" value="1"/>
</dbReference>
<reference evidence="3 4" key="1">
    <citation type="submission" date="2014-04" db="EMBL/GenBank/DDBJ databases">
        <title>Evolutionary Origins and Diversification of the Mycorrhizal Mutualists.</title>
        <authorList>
            <consortium name="DOE Joint Genome Institute"/>
            <consortium name="Mycorrhizal Genomics Consortium"/>
            <person name="Kohler A."/>
            <person name="Kuo A."/>
            <person name="Nagy L.G."/>
            <person name="Floudas D."/>
            <person name="Copeland A."/>
            <person name="Barry K.W."/>
            <person name="Cichocki N."/>
            <person name="Veneault-Fourrey C."/>
            <person name="LaButti K."/>
            <person name="Lindquist E.A."/>
            <person name="Lipzen A."/>
            <person name="Lundell T."/>
            <person name="Morin E."/>
            <person name="Murat C."/>
            <person name="Riley R."/>
            <person name="Ohm R."/>
            <person name="Sun H."/>
            <person name="Tunlid A."/>
            <person name="Henrissat B."/>
            <person name="Grigoriev I.V."/>
            <person name="Hibbett D.S."/>
            <person name="Martin F."/>
        </authorList>
    </citation>
    <scope>NUCLEOTIDE SEQUENCE [LARGE SCALE GENOMIC DNA]</scope>
    <source>
        <strain evidence="3 4">FD-317 M1</strain>
    </source>
</reference>
<feature type="transmembrane region" description="Helical" evidence="1">
    <location>
        <begin position="157"/>
        <end position="177"/>
    </location>
</feature>
<dbReference type="PROSITE" id="PS50076">
    <property type="entry name" value="DNAJ_2"/>
    <property type="match status" value="1"/>
</dbReference>
<proteinExistence type="predicted"/>
<sequence length="223" mass="26344">MQLRSWAVSAHKHSSNIRSISSHPNSFPFPAHLTNPTPYEIFHLPYGCTQQQIKERYIDLVRLYHPDSPSCRLVPPTERHARFQAIRAAYDALRKADKLGLRNAHMFQDYAEEIARRKNVFHRQQLYRNRGPNVHRREYEPRYEWNSNADDRWKDRMIIGFGVASILIGVFPGLFLLPRVSRKRHQEALNNLSQARLEASEHGEQRRLEIKNRLKEIKSNTDR</sequence>